<evidence type="ECO:0008006" key="4">
    <source>
        <dbReference type="Google" id="ProtNLM"/>
    </source>
</evidence>
<dbReference type="EMBL" id="CP028102">
    <property type="protein sequence ID" value="AVQ18336.1"/>
    <property type="molecule type" value="Genomic_DNA"/>
</dbReference>
<proteinExistence type="predicted"/>
<keyword evidence="1" id="KW-0175">Coiled coil</keyword>
<keyword evidence="3" id="KW-1185">Reference proteome</keyword>
<organism evidence="2 3">
    <name type="scientific">Fusobacterium mortiferum ATCC 9817</name>
    <dbReference type="NCBI Taxonomy" id="469616"/>
    <lineage>
        <taxon>Bacteria</taxon>
        <taxon>Fusobacteriati</taxon>
        <taxon>Fusobacteriota</taxon>
        <taxon>Fusobacteriia</taxon>
        <taxon>Fusobacteriales</taxon>
        <taxon>Fusobacteriaceae</taxon>
        <taxon>Fusobacterium</taxon>
    </lineage>
</organism>
<dbReference type="RefSeq" id="WP_005883463.1">
    <property type="nucleotide sequence ID" value="NZ_CAXSWX010000032.1"/>
</dbReference>
<reference evidence="3" key="1">
    <citation type="journal article" date="2018" name="MSphere">
        <title>Fusobacterium Genomics Using MinION and Illumina Sequencing Enables Genome Completion and Correction.</title>
        <authorList>
            <person name="Todd S.M."/>
            <person name="Settlage R.E."/>
            <person name="Lahmers K.K."/>
            <person name="Slade D.J."/>
        </authorList>
    </citation>
    <scope>NUCLEOTIDE SEQUENCE [LARGE SCALE GENOMIC DNA]</scope>
    <source>
        <strain evidence="3">ATCC 9817</strain>
    </source>
</reference>
<evidence type="ECO:0000313" key="3">
    <source>
        <dbReference type="Proteomes" id="UP000240258"/>
    </source>
</evidence>
<feature type="coiled-coil region" evidence="1">
    <location>
        <begin position="184"/>
        <end position="235"/>
    </location>
</feature>
<protein>
    <recommendedName>
        <fullName evidence="4">Transcriptional regulator</fullName>
    </recommendedName>
</protein>
<dbReference type="GeneID" id="62762729"/>
<dbReference type="Gene3D" id="3.30.70.270">
    <property type="match status" value="1"/>
</dbReference>
<gene>
    <name evidence="2" type="ORF">C4N19_04295</name>
</gene>
<accession>A0ABM6TUS8</accession>
<sequence>MRIAIVGAADSVDKIYNILEKKYIDIEFVLKKEDKIEKIHEVLEEIKDEVDGIYLTGIGVYYSLVNNSKFDLEKPVVYTRRGSIGLIKSFWELKEEKNNILNLKLGIDVVEEEILLNVLKEFDIKLEKIFYQKYEMLKKEEEYLEEYLKAYKNGEINCVFTAFGYIYNVLKEKKIPVYRIQATNIEIENEFKALLNRIELVNNRKGKIGIEIIKLESLNMNLDNNLENKMKIEKKLLEYAKELEGNIQTSDKKEYIIISNIEVLKNTENLKRIFSLQNELELLEEKIVVGIGEGNTIFQAEKNARISLKLSLNKNGKIFYSNGEKIKGPLYSSKELEYKKVSSKRMKKIADEIGINSSYLEKIKGIMCKKKKDEFTSSEIAEILNITQRSTNRILKKIIEKDYAESVQVENSVGVGRPKRIIKFKIN</sequence>
<dbReference type="Proteomes" id="UP000240258">
    <property type="component" value="Chromosome"/>
</dbReference>
<name>A0ABM6TUS8_FUSMR</name>
<evidence type="ECO:0000256" key="1">
    <source>
        <dbReference type="SAM" id="Coils"/>
    </source>
</evidence>
<evidence type="ECO:0000313" key="2">
    <source>
        <dbReference type="EMBL" id="AVQ18336.1"/>
    </source>
</evidence>
<dbReference type="InterPro" id="IPR043128">
    <property type="entry name" value="Rev_trsase/Diguanyl_cyclase"/>
</dbReference>